<feature type="domain" description="HTH cro/C1-type" evidence="6">
    <location>
        <begin position="3"/>
        <end position="50"/>
    </location>
</feature>
<comment type="caution">
    <text evidence="7">The sequence shown here is derived from an EMBL/GenBank/DDBJ whole genome shotgun (WGS) entry which is preliminary data.</text>
</comment>
<dbReference type="Pfam" id="PF00356">
    <property type="entry name" value="LacI"/>
    <property type="match status" value="1"/>
</dbReference>
<dbReference type="Gene3D" id="1.10.260.40">
    <property type="entry name" value="lambda repressor-like DNA-binding domains"/>
    <property type="match status" value="1"/>
</dbReference>
<keyword evidence="4" id="KW-0804">Transcription</keyword>
<dbReference type="Gene3D" id="3.40.50.2300">
    <property type="match status" value="2"/>
</dbReference>
<dbReference type="InterPro" id="IPR010982">
    <property type="entry name" value="Lambda_DNA-bd_dom_sf"/>
</dbReference>
<dbReference type="PANTHER" id="PTHR30146">
    <property type="entry name" value="LACI-RELATED TRANSCRIPTIONAL REPRESSOR"/>
    <property type="match status" value="1"/>
</dbReference>
<keyword evidence="3" id="KW-0238">DNA-binding</keyword>
<sequence length="335" mass="37242">MATIRDVAKLAGVSVATISRYLNKNGYVNEDTKLKVQQAIKTLQYEPNAIARGLAGRKTGTIALIFPDITNPFFAELARAVEDVARMYGYTVILCNSDNQADKEQTYIKVLKQRYVDGILFASYNLRSDDVEALKNEKIPLVILDRAPRDASCSVVSSKHLEGAQMAVQHLMDVGCKKIAHIYGPQETVTGRERFIGYEQSVKHLPWYSPSLVEPGHFRVDGGMAAVENLMQRHPDIDGIFAGNDMMAIGALKKLQRMGLSVPDQVALVGFDGIDLTLIVEPEITTVAQPIYDMGMLSTRLLIKKIEGDIQEEQTHLFDVNLITRGSTERKRTDE</sequence>
<dbReference type="InterPro" id="IPR028082">
    <property type="entry name" value="Peripla_BP_I"/>
</dbReference>
<dbReference type="STRING" id="1469647.BC351_27095"/>
<evidence type="ECO:0000256" key="3">
    <source>
        <dbReference type="ARBA" id="ARBA00023125"/>
    </source>
</evidence>
<dbReference type="SUPFAM" id="SSF53822">
    <property type="entry name" value="Periplasmic binding protein-like I"/>
    <property type="match status" value="1"/>
</dbReference>
<evidence type="ECO:0000313" key="7">
    <source>
        <dbReference type="EMBL" id="OPH56615.1"/>
    </source>
</evidence>
<evidence type="ECO:0000313" key="8">
    <source>
        <dbReference type="Proteomes" id="UP000190626"/>
    </source>
</evidence>
<evidence type="ECO:0000259" key="6">
    <source>
        <dbReference type="PROSITE" id="PS50943"/>
    </source>
</evidence>
<evidence type="ECO:0000256" key="4">
    <source>
        <dbReference type="ARBA" id="ARBA00023163"/>
    </source>
</evidence>
<dbReference type="SUPFAM" id="SSF47413">
    <property type="entry name" value="lambda repressor-like DNA-binding domains"/>
    <property type="match status" value="1"/>
</dbReference>
<gene>
    <name evidence="7" type="ORF">BC351_27095</name>
</gene>
<protein>
    <submittedName>
        <fullName evidence="7">Transcriptional regulator</fullName>
    </submittedName>
</protein>
<dbReference type="PANTHER" id="PTHR30146:SF95">
    <property type="entry name" value="RIBOSE OPERON REPRESSOR"/>
    <property type="match status" value="1"/>
</dbReference>
<dbReference type="InterPro" id="IPR001761">
    <property type="entry name" value="Peripla_BP/Lac1_sug-bd_dom"/>
</dbReference>
<dbReference type="RefSeq" id="WP_079414078.1">
    <property type="nucleotide sequence ID" value="NZ_MBTG01000015.1"/>
</dbReference>
<evidence type="ECO:0000256" key="2">
    <source>
        <dbReference type="ARBA" id="ARBA00023015"/>
    </source>
</evidence>
<reference evidence="8" key="1">
    <citation type="submission" date="2016-07" db="EMBL/GenBank/DDBJ databases">
        <authorList>
            <person name="Florea S."/>
            <person name="Webb J.S."/>
            <person name="Jaromczyk J."/>
            <person name="Schardl C.L."/>
        </authorList>
    </citation>
    <scope>NUCLEOTIDE SEQUENCE [LARGE SCALE GENOMIC DNA]</scope>
    <source>
        <strain evidence="8">CY1</strain>
    </source>
</reference>
<dbReference type="PRINTS" id="PR00036">
    <property type="entry name" value="HTHLACI"/>
</dbReference>
<keyword evidence="2" id="KW-0805">Transcription regulation</keyword>
<organism evidence="7 8">
    <name type="scientific">Paenibacillus ferrarius</name>
    <dbReference type="NCBI Taxonomy" id="1469647"/>
    <lineage>
        <taxon>Bacteria</taxon>
        <taxon>Bacillati</taxon>
        <taxon>Bacillota</taxon>
        <taxon>Bacilli</taxon>
        <taxon>Bacillales</taxon>
        <taxon>Paenibacillaceae</taxon>
        <taxon>Paenibacillus</taxon>
    </lineage>
</organism>
<evidence type="ECO:0000256" key="1">
    <source>
        <dbReference type="ARBA" id="ARBA00022491"/>
    </source>
</evidence>
<dbReference type="SMART" id="SM00354">
    <property type="entry name" value="HTH_LACI"/>
    <property type="match status" value="1"/>
</dbReference>
<dbReference type="InterPro" id="IPR001387">
    <property type="entry name" value="Cro/C1-type_HTH"/>
</dbReference>
<dbReference type="PROSITE" id="PS50943">
    <property type="entry name" value="HTH_CROC1"/>
    <property type="match status" value="1"/>
</dbReference>
<feature type="domain" description="HTH lacI-type" evidence="5">
    <location>
        <begin position="2"/>
        <end position="56"/>
    </location>
</feature>
<dbReference type="CDD" id="cd06267">
    <property type="entry name" value="PBP1_LacI_sugar_binding-like"/>
    <property type="match status" value="1"/>
</dbReference>
<dbReference type="Pfam" id="PF00532">
    <property type="entry name" value="Peripla_BP_1"/>
    <property type="match status" value="1"/>
</dbReference>
<dbReference type="PROSITE" id="PS50932">
    <property type="entry name" value="HTH_LACI_2"/>
    <property type="match status" value="1"/>
</dbReference>
<proteinExistence type="predicted"/>
<dbReference type="Proteomes" id="UP000190626">
    <property type="component" value="Unassembled WGS sequence"/>
</dbReference>
<dbReference type="OrthoDB" id="9796186at2"/>
<dbReference type="GO" id="GO:0000976">
    <property type="term" value="F:transcription cis-regulatory region binding"/>
    <property type="evidence" value="ECO:0007669"/>
    <property type="project" value="TreeGrafter"/>
</dbReference>
<evidence type="ECO:0000259" key="5">
    <source>
        <dbReference type="PROSITE" id="PS50932"/>
    </source>
</evidence>
<dbReference type="AlphaFoldDB" id="A0A1V4HI54"/>
<keyword evidence="8" id="KW-1185">Reference proteome</keyword>
<dbReference type="CDD" id="cd01392">
    <property type="entry name" value="HTH_LacI"/>
    <property type="match status" value="1"/>
</dbReference>
<dbReference type="GO" id="GO:0003700">
    <property type="term" value="F:DNA-binding transcription factor activity"/>
    <property type="evidence" value="ECO:0007669"/>
    <property type="project" value="TreeGrafter"/>
</dbReference>
<dbReference type="EMBL" id="MBTG01000015">
    <property type="protein sequence ID" value="OPH56615.1"/>
    <property type="molecule type" value="Genomic_DNA"/>
</dbReference>
<dbReference type="PROSITE" id="PS00356">
    <property type="entry name" value="HTH_LACI_1"/>
    <property type="match status" value="1"/>
</dbReference>
<accession>A0A1V4HI54</accession>
<dbReference type="InterPro" id="IPR000843">
    <property type="entry name" value="HTH_LacI"/>
</dbReference>
<name>A0A1V4HI54_9BACL</name>
<keyword evidence="1" id="KW-0678">Repressor</keyword>